<proteinExistence type="predicted"/>
<name>A0ABN9RYH2_9DINO</name>
<evidence type="ECO:0000313" key="2">
    <source>
        <dbReference type="EMBL" id="CAK0824462.1"/>
    </source>
</evidence>
<feature type="region of interest" description="Disordered" evidence="1">
    <location>
        <begin position="102"/>
        <end position="123"/>
    </location>
</feature>
<dbReference type="EMBL" id="CAUYUJ010008613">
    <property type="protein sequence ID" value="CAK0824462.1"/>
    <property type="molecule type" value="Genomic_DNA"/>
</dbReference>
<gene>
    <name evidence="2" type="ORF">PCOR1329_LOCUS24861</name>
</gene>
<sequence>MAALELLRGAEAEITEVFGRKLRLRHAGQGAGDAEQGVYTRERSRSRDRRGGSGVVWVTLFVDELSMPGRPQLEPFHTTVRFGSTRSWTRAAAISGWRSSARSRRCSASPTSTTLARRATAAT</sequence>
<feature type="region of interest" description="Disordered" evidence="1">
    <location>
        <begin position="26"/>
        <end position="51"/>
    </location>
</feature>
<protein>
    <submittedName>
        <fullName evidence="2">Uncharacterized protein</fullName>
    </submittedName>
</protein>
<keyword evidence="3" id="KW-1185">Reference proteome</keyword>
<accession>A0ABN9RYH2</accession>
<comment type="caution">
    <text evidence="2">The sequence shown here is derived from an EMBL/GenBank/DDBJ whole genome shotgun (WGS) entry which is preliminary data.</text>
</comment>
<feature type="compositionally biased region" description="Basic and acidic residues" evidence="1">
    <location>
        <begin position="40"/>
        <end position="51"/>
    </location>
</feature>
<dbReference type="Proteomes" id="UP001189429">
    <property type="component" value="Unassembled WGS sequence"/>
</dbReference>
<evidence type="ECO:0000313" key="3">
    <source>
        <dbReference type="Proteomes" id="UP001189429"/>
    </source>
</evidence>
<evidence type="ECO:0000256" key="1">
    <source>
        <dbReference type="SAM" id="MobiDB-lite"/>
    </source>
</evidence>
<reference evidence="2" key="1">
    <citation type="submission" date="2023-10" db="EMBL/GenBank/DDBJ databases">
        <authorList>
            <person name="Chen Y."/>
            <person name="Shah S."/>
            <person name="Dougan E. K."/>
            <person name="Thang M."/>
            <person name="Chan C."/>
        </authorList>
    </citation>
    <scope>NUCLEOTIDE SEQUENCE [LARGE SCALE GENOMIC DNA]</scope>
</reference>
<organism evidence="2 3">
    <name type="scientific">Prorocentrum cordatum</name>
    <dbReference type="NCBI Taxonomy" id="2364126"/>
    <lineage>
        <taxon>Eukaryota</taxon>
        <taxon>Sar</taxon>
        <taxon>Alveolata</taxon>
        <taxon>Dinophyceae</taxon>
        <taxon>Prorocentrales</taxon>
        <taxon>Prorocentraceae</taxon>
        <taxon>Prorocentrum</taxon>
    </lineage>
</organism>